<dbReference type="KEGG" id="mxe:MYXE_19230"/>
<evidence type="ECO:0000256" key="1">
    <source>
        <dbReference type="SAM" id="MobiDB-lite"/>
    </source>
</evidence>
<protein>
    <recommendedName>
        <fullName evidence="5">Bacteriophage protein</fullName>
    </recommendedName>
</protein>
<feature type="signal peptide" evidence="2">
    <location>
        <begin position="1"/>
        <end position="31"/>
    </location>
</feature>
<feature type="chain" id="PRO_5042030443" description="Bacteriophage protein" evidence="2">
    <location>
        <begin position="32"/>
        <end position="142"/>
    </location>
</feature>
<feature type="region of interest" description="Disordered" evidence="1">
    <location>
        <begin position="120"/>
        <end position="142"/>
    </location>
</feature>
<dbReference type="AlphaFoldDB" id="A0AAD1M0L4"/>
<evidence type="ECO:0008006" key="5">
    <source>
        <dbReference type="Google" id="ProtNLM"/>
    </source>
</evidence>
<sequence length="142" mass="15036">MIRNTVMPLAWLMLASVIIGAAIAFASPAHADPVSNYAEISAGPICSTLDSYPSLAGLSGVFRAVEEDSGFGPYDAGRIVAMAVIDHCPRHLALLRRYVAVYAPQSRLVASQREAVSANEETAAMPAANVPAHHPKRQDAPK</sequence>
<evidence type="ECO:0000256" key="2">
    <source>
        <dbReference type="SAM" id="SignalP"/>
    </source>
</evidence>
<gene>
    <name evidence="3" type="ORF">MYXE_19230</name>
</gene>
<keyword evidence="2" id="KW-0732">Signal</keyword>
<evidence type="ECO:0000313" key="3">
    <source>
        <dbReference type="EMBL" id="BBU22133.1"/>
    </source>
</evidence>
<name>A0AAD1M0L4_MYCXE</name>
<proteinExistence type="predicted"/>
<dbReference type="EMBL" id="AP022314">
    <property type="protein sequence ID" value="BBU22133.1"/>
    <property type="molecule type" value="Genomic_DNA"/>
</dbReference>
<dbReference type="RefSeq" id="WP_085193449.1">
    <property type="nucleotide sequence ID" value="NZ_AP022314.1"/>
</dbReference>
<accession>A0AAD1M0L4</accession>
<reference evidence="3 4" key="1">
    <citation type="submission" date="2019-12" db="EMBL/GenBank/DDBJ databases">
        <title>Complete genome sequence of Mycolicibacterium xenopi str. JCM15661T.</title>
        <authorList>
            <person name="Yoshida M."/>
            <person name="Fukano H."/>
            <person name="Asakura T."/>
            <person name="Hoshino Y."/>
        </authorList>
    </citation>
    <scope>NUCLEOTIDE SEQUENCE [LARGE SCALE GENOMIC DNA]</scope>
    <source>
        <strain evidence="3 4">JCM 15661T</strain>
    </source>
</reference>
<organism evidence="3 4">
    <name type="scientific">Mycobacterium xenopi</name>
    <dbReference type="NCBI Taxonomy" id="1789"/>
    <lineage>
        <taxon>Bacteria</taxon>
        <taxon>Bacillati</taxon>
        <taxon>Actinomycetota</taxon>
        <taxon>Actinomycetes</taxon>
        <taxon>Mycobacteriales</taxon>
        <taxon>Mycobacteriaceae</taxon>
        <taxon>Mycobacterium</taxon>
    </lineage>
</organism>
<evidence type="ECO:0000313" key="4">
    <source>
        <dbReference type="Proteomes" id="UP000464624"/>
    </source>
</evidence>
<dbReference type="Proteomes" id="UP000464624">
    <property type="component" value="Chromosome"/>
</dbReference>